<comment type="caution">
    <text evidence="1">The sequence shown here is derived from an EMBL/GenBank/DDBJ whole genome shotgun (WGS) entry which is preliminary data.</text>
</comment>
<dbReference type="AlphaFoldDB" id="A0A1B7X9P2"/>
<protein>
    <submittedName>
        <fullName evidence="1">Uncharacterized protein</fullName>
    </submittedName>
</protein>
<name>A0A1B7X9P2_9BACT</name>
<evidence type="ECO:0000313" key="1">
    <source>
        <dbReference type="EMBL" id="OBQ46020.1"/>
    </source>
</evidence>
<accession>A0A1B7X9P2</accession>
<proteinExistence type="predicted"/>
<dbReference type="OrthoDB" id="5521552at2"/>
<keyword evidence="2" id="KW-1185">Reference proteome</keyword>
<dbReference type="STRING" id="1560234.SP90_14715"/>
<evidence type="ECO:0000313" key="2">
    <source>
        <dbReference type="Proteomes" id="UP000091979"/>
    </source>
</evidence>
<gene>
    <name evidence="1" type="ORF">SP90_14715</name>
</gene>
<dbReference type="Proteomes" id="UP000091979">
    <property type="component" value="Unassembled WGS sequence"/>
</dbReference>
<organism evidence="1 2">
    <name type="scientific">Halodesulfovibrio spirochaetisodalis</name>
    <dbReference type="NCBI Taxonomy" id="1560234"/>
    <lineage>
        <taxon>Bacteria</taxon>
        <taxon>Pseudomonadati</taxon>
        <taxon>Thermodesulfobacteriota</taxon>
        <taxon>Desulfovibrionia</taxon>
        <taxon>Desulfovibrionales</taxon>
        <taxon>Desulfovibrionaceae</taxon>
        <taxon>Halodesulfovibrio</taxon>
    </lineage>
</organism>
<sequence length="90" mass="10664">MKELEELKSRLRNCLHTILELEPDLDDIELSHDLRDEFGMLKMLIERINEMELVEDDVARIESATVSFLEELQLPMSHVKVAAERRRFLQ</sequence>
<dbReference type="PATRIC" id="fig|1560234.3.peg.2221"/>
<reference evidence="1 2" key="1">
    <citation type="submission" date="2015-01" db="EMBL/GenBank/DDBJ databases">
        <title>Desulfovibrio sp. JC271 draft genome sequence.</title>
        <authorList>
            <person name="Shivani Y."/>
            <person name="Subhash Y."/>
            <person name="Sasikala C."/>
            <person name="Ramana C.V."/>
        </authorList>
    </citation>
    <scope>NUCLEOTIDE SEQUENCE [LARGE SCALE GENOMIC DNA]</scope>
    <source>
        <strain evidence="1 2">JC271</strain>
    </source>
</reference>
<dbReference type="RefSeq" id="WP_066857951.1">
    <property type="nucleotide sequence ID" value="NZ_JXMS01000032.1"/>
</dbReference>
<dbReference type="EMBL" id="JXMS01000032">
    <property type="protein sequence ID" value="OBQ46020.1"/>
    <property type="molecule type" value="Genomic_DNA"/>
</dbReference>